<dbReference type="AlphaFoldDB" id="A0A2U3R204"/>
<dbReference type="Proteomes" id="UP000244959">
    <property type="component" value="Chromosome I"/>
</dbReference>
<sequence>MSYFLRRIFSRETYNCVSKAVQAVQEVKPVANSAINHYSSIYNAINSSEKVNQVAKNSTENNSTQSISDLTKYAVDLAVPIVLQRITNAEIAVVGTAAFELYKQDGGKKLGKIFSHSANLICDGLNLVSKVAQFAFYGGKAGINAASDYIYTNEALDHEIAKGSNGAENFTMCEMTITEDTALSSFVVVEKIIEDQHNTSISESIENNSSFLLDANDVSLAGSMQEVGCISII</sequence>
<gene>
    <name evidence="1" type="ORF">GILLIAM_01419</name>
</gene>
<organism evidence="1 2">
    <name type="scientific">Orientia tsutsugamushi str. Gilliam</name>
    <dbReference type="NCBI Taxonomy" id="1359184"/>
    <lineage>
        <taxon>Bacteria</taxon>
        <taxon>Pseudomonadati</taxon>
        <taxon>Pseudomonadota</taxon>
        <taxon>Alphaproteobacteria</taxon>
        <taxon>Rickettsiales</taxon>
        <taxon>Rickettsiaceae</taxon>
        <taxon>Rickettsieae</taxon>
        <taxon>Orientia</taxon>
    </lineage>
</organism>
<proteinExistence type="predicted"/>
<name>A0A2U3R204_ORITS</name>
<evidence type="ECO:0000313" key="1">
    <source>
        <dbReference type="EMBL" id="SPR07254.1"/>
    </source>
</evidence>
<evidence type="ECO:0000313" key="2">
    <source>
        <dbReference type="Proteomes" id="UP000244959"/>
    </source>
</evidence>
<protein>
    <submittedName>
        <fullName evidence="1">Uncharacterized protein</fullName>
    </submittedName>
</protein>
<accession>A0A2U3R204</accession>
<dbReference type="RefSeq" id="WP_109234841.1">
    <property type="nucleotide sequence ID" value="NZ_LS398551.1"/>
</dbReference>
<keyword evidence="2" id="KW-1185">Reference proteome</keyword>
<reference evidence="2" key="1">
    <citation type="submission" date="2018-03" db="EMBL/GenBank/DDBJ databases">
        <authorList>
            <person name="Batty M. E."/>
            <person name="Batty M E."/>
        </authorList>
    </citation>
    <scope>NUCLEOTIDE SEQUENCE [LARGE SCALE GENOMIC DNA]</scope>
    <source>
        <strain evidence="2">Gilliam</strain>
    </source>
</reference>
<dbReference type="EMBL" id="LS398551">
    <property type="protein sequence ID" value="SPR07254.1"/>
    <property type="molecule type" value="Genomic_DNA"/>
</dbReference>